<reference evidence="2 3" key="1">
    <citation type="submission" date="2013-08" db="EMBL/GenBank/DDBJ databases">
        <authorList>
            <person name="Weinstock G."/>
            <person name="Sodergren E."/>
            <person name="Wylie T."/>
            <person name="Fulton L."/>
            <person name="Fulton R."/>
            <person name="Fronick C."/>
            <person name="O'Laughlin M."/>
            <person name="Godfrey J."/>
            <person name="Miner T."/>
            <person name="Herter B."/>
            <person name="Appelbaum E."/>
            <person name="Cordes M."/>
            <person name="Lek S."/>
            <person name="Wollam A."/>
            <person name="Pepin K.H."/>
            <person name="Palsikar V.B."/>
            <person name="Mitreva M."/>
            <person name="Wilson R.K."/>
        </authorList>
    </citation>
    <scope>NUCLEOTIDE SEQUENCE [LARGE SCALE GENOMIC DNA]</scope>
    <source>
        <strain evidence="2 3">F0184</strain>
    </source>
</reference>
<name>U7V5W9_9MICC</name>
<dbReference type="Proteomes" id="UP000017174">
    <property type="component" value="Unassembled WGS sequence"/>
</dbReference>
<dbReference type="EMBL" id="AXZG01000015">
    <property type="protein sequence ID" value="ERT67102.1"/>
    <property type="molecule type" value="Genomic_DNA"/>
</dbReference>
<evidence type="ECO:0000313" key="3">
    <source>
        <dbReference type="Proteomes" id="UP000017174"/>
    </source>
</evidence>
<evidence type="ECO:0000256" key="1">
    <source>
        <dbReference type="SAM" id="MobiDB-lite"/>
    </source>
</evidence>
<evidence type="ECO:0000313" key="2">
    <source>
        <dbReference type="EMBL" id="ERT67102.1"/>
    </source>
</evidence>
<organism evidence="2 3">
    <name type="scientific">Rothia aeria F0184</name>
    <dbReference type="NCBI Taxonomy" id="888019"/>
    <lineage>
        <taxon>Bacteria</taxon>
        <taxon>Bacillati</taxon>
        <taxon>Actinomycetota</taxon>
        <taxon>Actinomycetes</taxon>
        <taxon>Micrococcales</taxon>
        <taxon>Micrococcaceae</taxon>
        <taxon>Rothia</taxon>
    </lineage>
</organism>
<feature type="compositionally biased region" description="Polar residues" evidence="1">
    <location>
        <begin position="33"/>
        <end position="45"/>
    </location>
</feature>
<gene>
    <name evidence="2" type="ORF">HMPREF0742_00513</name>
</gene>
<protein>
    <submittedName>
        <fullName evidence="2">Uncharacterized protein</fullName>
    </submittedName>
</protein>
<comment type="caution">
    <text evidence="2">The sequence shown here is derived from an EMBL/GenBank/DDBJ whole genome shotgun (WGS) entry which is preliminary data.</text>
</comment>
<sequence length="45" mass="4945">MIGHHGHYDSSLHSDISARIGCAPENGKKTSELTDPTNHEQIGFR</sequence>
<dbReference type="HOGENOM" id="CLU_3204805_0_0_11"/>
<feature type="region of interest" description="Disordered" evidence="1">
    <location>
        <begin position="19"/>
        <end position="45"/>
    </location>
</feature>
<accession>U7V5W9</accession>
<proteinExistence type="predicted"/>
<dbReference type="AlphaFoldDB" id="U7V5W9"/>